<proteinExistence type="predicted"/>
<accession>A0AAX4KER4</accession>
<dbReference type="GeneID" id="91100723"/>
<keyword evidence="2" id="KW-0812">Transmembrane</keyword>
<feature type="transmembrane region" description="Helical" evidence="2">
    <location>
        <begin position="108"/>
        <end position="132"/>
    </location>
</feature>
<evidence type="ECO:0000256" key="2">
    <source>
        <dbReference type="SAM" id="Phobius"/>
    </source>
</evidence>
<keyword evidence="4" id="KW-1185">Reference proteome</keyword>
<dbReference type="AlphaFoldDB" id="A0AAX4KER4"/>
<evidence type="ECO:0000256" key="1">
    <source>
        <dbReference type="SAM" id="MobiDB-lite"/>
    </source>
</evidence>
<dbReference type="Proteomes" id="UP001358614">
    <property type="component" value="Chromosome 1"/>
</dbReference>
<name>A0AAX4KER4_9TREE</name>
<evidence type="ECO:0000313" key="3">
    <source>
        <dbReference type="EMBL" id="WWD03863.1"/>
    </source>
</evidence>
<dbReference type="RefSeq" id="XP_066081830.1">
    <property type="nucleotide sequence ID" value="XM_066225733.1"/>
</dbReference>
<gene>
    <name evidence="3" type="ORF">V865_001919</name>
</gene>
<dbReference type="EMBL" id="CP144089">
    <property type="protein sequence ID" value="WWD03863.1"/>
    <property type="molecule type" value="Genomic_DNA"/>
</dbReference>
<keyword evidence="2" id="KW-1133">Transmembrane helix</keyword>
<keyword evidence="2" id="KW-0472">Membrane</keyword>
<evidence type="ECO:0000313" key="4">
    <source>
        <dbReference type="Proteomes" id="UP001358614"/>
    </source>
</evidence>
<feature type="transmembrane region" description="Helical" evidence="2">
    <location>
        <begin position="68"/>
        <end position="88"/>
    </location>
</feature>
<organism evidence="3 4">
    <name type="scientific">Kwoniella europaea PYCC6329</name>
    <dbReference type="NCBI Taxonomy" id="1423913"/>
    <lineage>
        <taxon>Eukaryota</taxon>
        <taxon>Fungi</taxon>
        <taxon>Dikarya</taxon>
        <taxon>Basidiomycota</taxon>
        <taxon>Agaricomycotina</taxon>
        <taxon>Tremellomycetes</taxon>
        <taxon>Tremellales</taxon>
        <taxon>Cryptococcaceae</taxon>
        <taxon>Kwoniella</taxon>
    </lineage>
</organism>
<reference evidence="3 4" key="1">
    <citation type="submission" date="2024-01" db="EMBL/GenBank/DDBJ databases">
        <title>Comparative genomics of Cryptococcus and Kwoniella reveals pathogenesis evolution and contrasting modes of karyotype evolution via chromosome fusion or intercentromeric recombination.</title>
        <authorList>
            <person name="Coelho M.A."/>
            <person name="David-Palma M."/>
            <person name="Shea T."/>
            <person name="Bowers K."/>
            <person name="McGinley-Smith S."/>
            <person name="Mohammad A.W."/>
            <person name="Gnirke A."/>
            <person name="Yurkov A.M."/>
            <person name="Nowrousian M."/>
            <person name="Sun S."/>
            <person name="Cuomo C.A."/>
            <person name="Heitman J."/>
        </authorList>
    </citation>
    <scope>NUCLEOTIDE SEQUENCE [LARGE SCALE GENOMIC DNA]</scope>
    <source>
        <strain evidence="3 4">PYCC6329</strain>
    </source>
</reference>
<feature type="region of interest" description="Disordered" evidence="1">
    <location>
        <begin position="198"/>
        <end position="226"/>
    </location>
</feature>
<feature type="region of interest" description="Disordered" evidence="1">
    <location>
        <begin position="332"/>
        <end position="368"/>
    </location>
</feature>
<sequence>MGGNSLNKAFHKDPENGQGYGQSPASSGGGGGGQTDSSFRDSLPNCLRFNFQHATRPRSTTNRLQGKLFKIALKISLSPISLIIVNGIMTSGDLFLTLSGGVNSKGDFIIFLIYNFMFAGRGIVFACLGIFVDPCLARGYKAAFQARSESQKYYTESELRVKTPNTGGGFERSIPMIEISDISPLPYKGHLLESGASSEDYSVSKGNGLEQKQEQEQQSKSTIRAESIVDRVEEVSNVNLPNSNSQGQHLDDNSGRTSRLLAVLYPDALESNSFTKSEPGREDVSIIPTDADTGEHGGNAIRYVRSESAWLAAGGSTNQFQSQIHDGQFPMDKMNEKPQNKKTGRGSTGSGNITLGSHNENNIVGPSSPTAIAAATNAEEDEIERIFQKAQTRL</sequence>
<feature type="region of interest" description="Disordered" evidence="1">
    <location>
        <begin position="1"/>
        <end position="37"/>
    </location>
</feature>
<dbReference type="KEGG" id="ker:91100723"/>
<protein>
    <submittedName>
        <fullName evidence="3">Uncharacterized protein</fullName>
    </submittedName>
</protein>
<feature type="compositionally biased region" description="Polar residues" evidence="1">
    <location>
        <begin position="350"/>
        <end position="368"/>
    </location>
</feature>
<feature type="region of interest" description="Disordered" evidence="1">
    <location>
        <begin position="272"/>
        <end position="293"/>
    </location>
</feature>